<feature type="transmembrane region" description="Helical" evidence="7">
    <location>
        <begin position="20"/>
        <end position="40"/>
    </location>
</feature>
<dbReference type="Pfam" id="PF20684">
    <property type="entry name" value="Fung_rhodopsin"/>
    <property type="match status" value="1"/>
</dbReference>
<feature type="domain" description="Rhodopsin" evidence="8">
    <location>
        <begin position="36"/>
        <end position="285"/>
    </location>
</feature>
<feature type="transmembrane region" description="Helical" evidence="7">
    <location>
        <begin position="166"/>
        <end position="189"/>
    </location>
</feature>
<evidence type="ECO:0000313" key="9">
    <source>
        <dbReference type="EMBL" id="KAF3760509.1"/>
    </source>
</evidence>
<organism evidence="9 10">
    <name type="scientific">Cryphonectria parasitica (strain ATCC 38755 / EP155)</name>
    <dbReference type="NCBI Taxonomy" id="660469"/>
    <lineage>
        <taxon>Eukaryota</taxon>
        <taxon>Fungi</taxon>
        <taxon>Dikarya</taxon>
        <taxon>Ascomycota</taxon>
        <taxon>Pezizomycotina</taxon>
        <taxon>Sordariomycetes</taxon>
        <taxon>Sordariomycetidae</taxon>
        <taxon>Diaporthales</taxon>
        <taxon>Cryphonectriaceae</taxon>
        <taxon>Cryphonectria-Endothia species complex</taxon>
        <taxon>Cryphonectria</taxon>
    </lineage>
</organism>
<dbReference type="InterPro" id="IPR052337">
    <property type="entry name" value="SAT4-like"/>
</dbReference>
<comment type="subcellular location">
    <subcellularLocation>
        <location evidence="1">Membrane</location>
        <topology evidence="1">Multi-pass membrane protein</topology>
    </subcellularLocation>
</comment>
<feature type="transmembrane region" description="Helical" evidence="7">
    <location>
        <begin position="89"/>
        <end position="118"/>
    </location>
</feature>
<feature type="transmembrane region" description="Helical" evidence="7">
    <location>
        <begin position="130"/>
        <end position="154"/>
    </location>
</feature>
<name>A0A9P4XSH2_CRYP1</name>
<evidence type="ECO:0000313" key="10">
    <source>
        <dbReference type="Proteomes" id="UP000803844"/>
    </source>
</evidence>
<keyword evidence="4 7" id="KW-0472">Membrane</keyword>
<feature type="transmembrane region" description="Helical" evidence="7">
    <location>
        <begin position="52"/>
        <end position="77"/>
    </location>
</feature>
<evidence type="ECO:0000256" key="3">
    <source>
        <dbReference type="ARBA" id="ARBA00022989"/>
    </source>
</evidence>
<dbReference type="PANTHER" id="PTHR33048:SF47">
    <property type="entry name" value="INTEGRAL MEMBRANE PROTEIN-RELATED"/>
    <property type="match status" value="1"/>
</dbReference>
<evidence type="ECO:0000259" key="8">
    <source>
        <dbReference type="Pfam" id="PF20684"/>
    </source>
</evidence>
<dbReference type="AlphaFoldDB" id="A0A9P4XSH2"/>
<comment type="similarity">
    <text evidence="5">Belongs to the SAT4 family.</text>
</comment>
<reference evidence="9" key="1">
    <citation type="journal article" date="2020" name="Phytopathology">
        <title>Genome sequence of the chestnut blight fungus Cryphonectria parasitica EP155: A fundamental resource for an archetypical invasive plant pathogen.</title>
        <authorList>
            <person name="Crouch J.A."/>
            <person name="Dawe A."/>
            <person name="Aerts A."/>
            <person name="Barry K."/>
            <person name="Churchill A.C.L."/>
            <person name="Grimwood J."/>
            <person name="Hillman B."/>
            <person name="Milgroom M.G."/>
            <person name="Pangilinan J."/>
            <person name="Smith M."/>
            <person name="Salamov A."/>
            <person name="Schmutz J."/>
            <person name="Yadav J."/>
            <person name="Grigoriev I.V."/>
            <person name="Nuss D."/>
        </authorList>
    </citation>
    <scope>NUCLEOTIDE SEQUENCE</scope>
    <source>
        <strain evidence="9">EP155</strain>
    </source>
</reference>
<dbReference type="PANTHER" id="PTHR33048">
    <property type="entry name" value="PTH11-LIKE INTEGRAL MEMBRANE PROTEIN (AFU_ORTHOLOGUE AFUA_5G11245)"/>
    <property type="match status" value="1"/>
</dbReference>
<feature type="region of interest" description="Disordered" evidence="6">
    <location>
        <begin position="361"/>
        <end position="381"/>
    </location>
</feature>
<keyword evidence="10" id="KW-1185">Reference proteome</keyword>
<feature type="transmembrane region" description="Helical" evidence="7">
    <location>
        <begin position="260"/>
        <end position="284"/>
    </location>
</feature>
<keyword evidence="3 7" id="KW-1133">Transmembrane helix</keyword>
<feature type="transmembrane region" description="Helical" evidence="7">
    <location>
        <begin position="201"/>
        <end position="218"/>
    </location>
</feature>
<proteinExistence type="inferred from homology"/>
<dbReference type="OrthoDB" id="3934549at2759"/>
<evidence type="ECO:0000256" key="5">
    <source>
        <dbReference type="ARBA" id="ARBA00038359"/>
    </source>
</evidence>
<evidence type="ECO:0000256" key="2">
    <source>
        <dbReference type="ARBA" id="ARBA00022692"/>
    </source>
</evidence>
<dbReference type="EMBL" id="MU032352">
    <property type="protein sequence ID" value="KAF3760509.1"/>
    <property type="molecule type" value="Genomic_DNA"/>
</dbReference>
<comment type="caution">
    <text evidence="9">The sequence shown here is derived from an EMBL/GenBank/DDBJ whole genome shotgun (WGS) entry which is preliminary data.</text>
</comment>
<evidence type="ECO:0000256" key="4">
    <source>
        <dbReference type="ARBA" id="ARBA00023136"/>
    </source>
</evidence>
<protein>
    <recommendedName>
        <fullName evidence="8">Rhodopsin domain-containing protein</fullName>
    </recommendedName>
</protein>
<evidence type="ECO:0000256" key="6">
    <source>
        <dbReference type="SAM" id="MobiDB-lite"/>
    </source>
</evidence>
<accession>A0A9P4XSH2</accession>
<dbReference type="GeneID" id="63842730"/>
<evidence type="ECO:0000256" key="7">
    <source>
        <dbReference type="SAM" id="Phobius"/>
    </source>
</evidence>
<gene>
    <name evidence="9" type="ORF">M406DRAFT_73001</name>
</gene>
<dbReference type="InterPro" id="IPR049326">
    <property type="entry name" value="Rhodopsin_dom_fungi"/>
</dbReference>
<dbReference type="Proteomes" id="UP000803844">
    <property type="component" value="Unassembled WGS sequence"/>
</dbReference>
<dbReference type="RefSeq" id="XP_040771488.1">
    <property type="nucleotide sequence ID" value="XM_040925601.1"/>
</dbReference>
<dbReference type="GO" id="GO:0016020">
    <property type="term" value="C:membrane"/>
    <property type="evidence" value="ECO:0007669"/>
    <property type="project" value="UniProtKB-SubCell"/>
</dbReference>
<evidence type="ECO:0000256" key="1">
    <source>
        <dbReference type="ARBA" id="ARBA00004141"/>
    </source>
</evidence>
<sequence>MKLLARDLDDLGYNNHQWIYAWLVVLALVGTLAVAFRVWARRLEDVKLGWDDWTAITSLAFCWGLVGISIHAVRLYLGPYTEIVSFANISMYTFIASLIYTVDVTLVKVSVLLTYYRLFPNRPMRIATRMLTALAVAWGLAKFFLTLFACHPIASLWEFAEARQCLNLVSLAVGTGVSDIVLNSLILVLPAREAWKLHLPVRYKLAVCGIFVIGILLIQTRPIHLLTPTRTVIASIFRLLNSLSSSSTSVNDSTVNFASVWIWTIAEVSLGVFGGCLLVMLPIARRIKTLFPSRKPVSEETEAIKSSSNVQTVGSSVVNTSQDHGHQRVLVEAGPGERVPELYGSSNPEFGWTGRRELEGDLPVLGRPGGRSELASVEYHR</sequence>
<keyword evidence="2 7" id="KW-0812">Transmembrane</keyword>